<dbReference type="PROSITE" id="PS50839">
    <property type="entry name" value="CHASE"/>
    <property type="match status" value="1"/>
</dbReference>
<dbReference type="EC" id="2.7.13.3" evidence="3"/>
<keyword evidence="4" id="KW-0597">Phosphoprotein</keyword>
<accession>A0ABT9GTS5</accession>
<dbReference type="InterPro" id="IPR000014">
    <property type="entry name" value="PAS"/>
</dbReference>
<dbReference type="Gene3D" id="1.10.287.130">
    <property type="match status" value="1"/>
</dbReference>
<comment type="catalytic activity">
    <reaction evidence="1">
        <text>ATP + protein L-histidine = ADP + protein N-phospho-L-histidine.</text>
        <dbReference type="EC" id="2.7.13.3"/>
    </reaction>
</comment>
<dbReference type="Gene3D" id="3.30.565.10">
    <property type="entry name" value="Histidine kinase-like ATPase, C-terminal domain"/>
    <property type="match status" value="1"/>
</dbReference>
<dbReference type="SUPFAM" id="SSF55785">
    <property type="entry name" value="PYP-like sensor domain (PAS domain)"/>
    <property type="match status" value="1"/>
</dbReference>
<keyword evidence="6 10" id="KW-0812">Transmembrane</keyword>
<evidence type="ECO:0000256" key="10">
    <source>
        <dbReference type="SAM" id="Phobius"/>
    </source>
</evidence>
<dbReference type="Pfam" id="PF00512">
    <property type="entry name" value="HisKA"/>
    <property type="match status" value="1"/>
</dbReference>
<dbReference type="PROSITE" id="PS50109">
    <property type="entry name" value="HIS_KIN"/>
    <property type="match status" value="1"/>
</dbReference>
<dbReference type="EMBL" id="JAUZVY010000007">
    <property type="protein sequence ID" value="MDP4530373.1"/>
    <property type="molecule type" value="Genomic_DNA"/>
</dbReference>
<dbReference type="Pfam" id="PF03924">
    <property type="entry name" value="CHASE"/>
    <property type="match status" value="1"/>
</dbReference>
<comment type="subcellular location">
    <subcellularLocation>
        <location evidence="2">Membrane</location>
    </subcellularLocation>
</comment>
<dbReference type="Gene3D" id="3.30.450.20">
    <property type="entry name" value="PAS domain"/>
    <property type="match status" value="1"/>
</dbReference>
<gene>
    <name evidence="14" type="ORF">Q3O59_15180</name>
</gene>
<evidence type="ECO:0000256" key="9">
    <source>
        <dbReference type="ARBA" id="ARBA00023136"/>
    </source>
</evidence>
<keyword evidence="9 10" id="KW-0472">Membrane</keyword>
<dbReference type="InterPro" id="IPR006189">
    <property type="entry name" value="CHASE_dom"/>
</dbReference>
<dbReference type="Gene3D" id="3.30.450.350">
    <property type="entry name" value="CHASE domain"/>
    <property type="match status" value="1"/>
</dbReference>
<organism evidence="14 15">
    <name type="scientific">Alkalimonas delamerensis</name>
    <dbReference type="NCBI Taxonomy" id="265981"/>
    <lineage>
        <taxon>Bacteria</taxon>
        <taxon>Pseudomonadati</taxon>
        <taxon>Pseudomonadota</taxon>
        <taxon>Gammaproteobacteria</taxon>
        <taxon>Alkalimonas</taxon>
    </lineage>
</organism>
<name>A0ABT9GTS5_9GAMM</name>
<dbReference type="Pfam" id="PF13426">
    <property type="entry name" value="PAS_9"/>
    <property type="match status" value="1"/>
</dbReference>
<dbReference type="CDD" id="cd00082">
    <property type="entry name" value="HisKA"/>
    <property type="match status" value="1"/>
</dbReference>
<keyword evidence="5" id="KW-0808">Transferase</keyword>
<sequence length="640" mass="71584">MNTTGKLLSYWQWLLLVVCLLASVLLTENLVRQDVAYARGQQLEQQVANAGHLRSFLETELNRALYLTFGLSAYVQANRGQVSADEFNLLLPELVDLGQYIRNIGVAPDNRLTYVYPIAGNEAAIGLYYPDLPEQWPAVEAIINSGEASLVGPVTLLQGGTGFIHRLPVFIEDRYWGIISIVVDPTELWQELQRLKDRYGIEAALRSRLPDGGYSNSFVGSNTLFYDDSLRLDLSIRGAEWQLAIRSLDPLKGRTREIRLVGYSVTLLLLALISWLTFSRHQLQQSGRELRLQQQYLSTVMDNVADAIVTTDANGRIERINQAAATIFGLDMQQLEGVHWSSLLDDPTEESHLITTTSTPEKVAKTRGRNRFDQAFPLEISRSEVEFNQLKKNVILLRDMTERYKVDRLKNEFVSTVSHELRTPLTAINGSIGLVLGGVLGSVSPQVQQLLQTAYDNCSQLTLLINDLLDMEKLEAGKLHFQLQPVRLAELIEHSLQQNSALALQSQLKLSFETNDHQLMARVDPLRLQQVLTNLLSNAIKFAPPHSQVEVRLLQQQGQARIEVRDQGPGIPEHFRPMLFQKFAQADSSDKKIQQGSGLGLAIARSLTEVMGGTLAYQPLSPHGSCFYLELPLIAAVSSH</sequence>
<evidence type="ECO:0000313" key="14">
    <source>
        <dbReference type="EMBL" id="MDP4530373.1"/>
    </source>
</evidence>
<dbReference type="SMART" id="SM01079">
    <property type="entry name" value="CHASE"/>
    <property type="match status" value="1"/>
</dbReference>
<evidence type="ECO:0000256" key="3">
    <source>
        <dbReference type="ARBA" id="ARBA00012438"/>
    </source>
</evidence>
<dbReference type="InterPro" id="IPR036097">
    <property type="entry name" value="HisK_dim/P_sf"/>
</dbReference>
<dbReference type="InterPro" id="IPR005467">
    <property type="entry name" value="His_kinase_dom"/>
</dbReference>
<dbReference type="SMART" id="SM00091">
    <property type="entry name" value="PAS"/>
    <property type="match status" value="1"/>
</dbReference>
<keyword evidence="8 10" id="KW-1133">Transmembrane helix</keyword>
<dbReference type="PANTHER" id="PTHR43047">
    <property type="entry name" value="TWO-COMPONENT HISTIDINE PROTEIN KINASE"/>
    <property type="match status" value="1"/>
</dbReference>
<dbReference type="InterPro" id="IPR003661">
    <property type="entry name" value="HisK_dim/P_dom"/>
</dbReference>
<dbReference type="InterPro" id="IPR035965">
    <property type="entry name" value="PAS-like_dom_sf"/>
</dbReference>
<comment type="caution">
    <text evidence="14">The sequence shown here is derived from an EMBL/GenBank/DDBJ whole genome shotgun (WGS) entry which is preliminary data.</text>
</comment>
<evidence type="ECO:0000256" key="6">
    <source>
        <dbReference type="ARBA" id="ARBA00022692"/>
    </source>
</evidence>
<dbReference type="PRINTS" id="PR00344">
    <property type="entry name" value="BCTRLSENSOR"/>
</dbReference>
<evidence type="ECO:0000256" key="5">
    <source>
        <dbReference type="ARBA" id="ARBA00022679"/>
    </source>
</evidence>
<evidence type="ECO:0000256" key="4">
    <source>
        <dbReference type="ARBA" id="ARBA00022553"/>
    </source>
</evidence>
<dbReference type="Proteomes" id="UP001236258">
    <property type="component" value="Unassembled WGS sequence"/>
</dbReference>
<feature type="transmembrane region" description="Helical" evidence="10">
    <location>
        <begin position="12"/>
        <end position="31"/>
    </location>
</feature>
<keyword evidence="14" id="KW-0547">Nucleotide-binding</keyword>
<evidence type="ECO:0000256" key="7">
    <source>
        <dbReference type="ARBA" id="ARBA00022777"/>
    </source>
</evidence>
<evidence type="ECO:0000259" key="12">
    <source>
        <dbReference type="PROSITE" id="PS50112"/>
    </source>
</evidence>
<evidence type="ECO:0000256" key="1">
    <source>
        <dbReference type="ARBA" id="ARBA00000085"/>
    </source>
</evidence>
<dbReference type="InterPro" id="IPR042240">
    <property type="entry name" value="CHASE_sf"/>
</dbReference>
<dbReference type="SMART" id="SM00387">
    <property type="entry name" value="HATPase_c"/>
    <property type="match status" value="1"/>
</dbReference>
<dbReference type="PROSITE" id="PS50112">
    <property type="entry name" value="PAS"/>
    <property type="match status" value="1"/>
</dbReference>
<dbReference type="GO" id="GO:0005524">
    <property type="term" value="F:ATP binding"/>
    <property type="evidence" value="ECO:0007669"/>
    <property type="project" value="UniProtKB-KW"/>
</dbReference>
<evidence type="ECO:0000256" key="2">
    <source>
        <dbReference type="ARBA" id="ARBA00004370"/>
    </source>
</evidence>
<keyword evidence="7" id="KW-0418">Kinase</keyword>
<reference evidence="14 15" key="1">
    <citation type="submission" date="2023-08" db="EMBL/GenBank/DDBJ databases">
        <authorList>
            <person name="Joshi A."/>
            <person name="Thite S."/>
        </authorList>
    </citation>
    <scope>NUCLEOTIDE SEQUENCE [LARGE SCALE GENOMIC DNA]</scope>
    <source>
        <strain evidence="14 15">1E1</strain>
    </source>
</reference>
<evidence type="ECO:0000259" key="13">
    <source>
        <dbReference type="PROSITE" id="PS50839"/>
    </source>
</evidence>
<feature type="domain" description="CHASE" evidence="13">
    <location>
        <begin position="112"/>
        <end position="229"/>
    </location>
</feature>
<dbReference type="SMART" id="SM00388">
    <property type="entry name" value="HisKA"/>
    <property type="match status" value="1"/>
</dbReference>
<evidence type="ECO:0000259" key="11">
    <source>
        <dbReference type="PROSITE" id="PS50109"/>
    </source>
</evidence>
<feature type="domain" description="Histidine kinase" evidence="11">
    <location>
        <begin position="416"/>
        <end position="635"/>
    </location>
</feature>
<feature type="domain" description="PAS" evidence="12">
    <location>
        <begin position="293"/>
        <end position="337"/>
    </location>
</feature>
<feature type="transmembrane region" description="Helical" evidence="10">
    <location>
        <begin position="260"/>
        <end position="278"/>
    </location>
</feature>
<dbReference type="InterPro" id="IPR004358">
    <property type="entry name" value="Sig_transdc_His_kin-like_C"/>
</dbReference>
<dbReference type="CDD" id="cd00130">
    <property type="entry name" value="PAS"/>
    <property type="match status" value="1"/>
</dbReference>
<evidence type="ECO:0000256" key="8">
    <source>
        <dbReference type="ARBA" id="ARBA00022989"/>
    </source>
</evidence>
<keyword evidence="15" id="KW-1185">Reference proteome</keyword>
<dbReference type="InterPro" id="IPR036890">
    <property type="entry name" value="HATPase_C_sf"/>
</dbReference>
<dbReference type="RefSeq" id="WP_305946388.1">
    <property type="nucleotide sequence ID" value="NZ_JAUZVY010000007.1"/>
</dbReference>
<evidence type="ECO:0000313" key="15">
    <source>
        <dbReference type="Proteomes" id="UP001236258"/>
    </source>
</evidence>
<dbReference type="SUPFAM" id="SSF55874">
    <property type="entry name" value="ATPase domain of HSP90 chaperone/DNA topoisomerase II/histidine kinase"/>
    <property type="match status" value="1"/>
</dbReference>
<dbReference type="PANTHER" id="PTHR43047:SF72">
    <property type="entry name" value="OSMOSENSING HISTIDINE PROTEIN KINASE SLN1"/>
    <property type="match status" value="1"/>
</dbReference>
<dbReference type="SUPFAM" id="SSF47384">
    <property type="entry name" value="Homodimeric domain of signal transducing histidine kinase"/>
    <property type="match status" value="1"/>
</dbReference>
<keyword evidence="14" id="KW-0067">ATP-binding</keyword>
<protein>
    <recommendedName>
        <fullName evidence="3">histidine kinase</fullName>
        <ecNumber evidence="3">2.7.13.3</ecNumber>
    </recommendedName>
</protein>
<dbReference type="InterPro" id="IPR003594">
    <property type="entry name" value="HATPase_dom"/>
</dbReference>
<dbReference type="NCBIfam" id="TIGR00229">
    <property type="entry name" value="sensory_box"/>
    <property type="match status" value="1"/>
</dbReference>
<proteinExistence type="predicted"/>
<dbReference type="Pfam" id="PF02518">
    <property type="entry name" value="HATPase_c"/>
    <property type="match status" value="1"/>
</dbReference>